<dbReference type="InterPro" id="IPR036108">
    <property type="entry name" value="4pyrrol_syn_uPrphyn_synt_sf"/>
</dbReference>
<evidence type="ECO:0000256" key="2">
    <source>
        <dbReference type="ARBA" id="ARBA00022603"/>
    </source>
</evidence>
<dbReference type="InterPro" id="IPR003754">
    <property type="entry name" value="4pyrrol_synth_uPrphyn_synth"/>
</dbReference>
<dbReference type="Gene3D" id="3.30.950.10">
    <property type="entry name" value="Methyltransferase, Cobalt-precorrin-4 Transmethylase, Domain 2"/>
    <property type="match status" value="1"/>
</dbReference>
<dbReference type="FunFam" id="3.40.1010.10:FF:000001">
    <property type="entry name" value="Siroheme synthase"/>
    <property type="match status" value="1"/>
</dbReference>
<dbReference type="PATRIC" id="fig|1286171.3.peg.2289"/>
<evidence type="ECO:0000256" key="5">
    <source>
        <dbReference type="ARBA" id="ARBA00023244"/>
    </source>
</evidence>
<dbReference type="AlphaFoldDB" id="W8TN58"/>
<dbReference type="SUPFAM" id="SSF69618">
    <property type="entry name" value="HemD-like"/>
    <property type="match status" value="1"/>
</dbReference>
<dbReference type="GO" id="GO:0032259">
    <property type="term" value="P:methylation"/>
    <property type="evidence" value="ECO:0007669"/>
    <property type="project" value="UniProtKB-KW"/>
</dbReference>
<evidence type="ECO:0000313" key="10">
    <source>
        <dbReference type="Proteomes" id="UP000019591"/>
    </source>
</evidence>
<keyword evidence="5" id="KW-0627">Porphyrin biosynthesis</keyword>
<feature type="domain" description="Tetrapyrrole methylase" evidence="7">
    <location>
        <begin position="6"/>
        <end position="211"/>
    </location>
</feature>
<gene>
    <name evidence="9" type="primary">hemD</name>
    <name evidence="9" type="ORF">EAL2_808p01110</name>
</gene>
<dbReference type="InterPro" id="IPR050161">
    <property type="entry name" value="Siro_Cobalamin_biosynth"/>
</dbReference>
<dbReference type="CDD" id="cd11642">
    <property type="entry name" value="SUMT"/>
    <property type="match status" value="1"/>
</dbReference>
<dbReference type="PANTHER" id="PTHR45790">
    <property type="entry name" value="SIROHEME SYNTHASE-RELATED"/>
    <property type="match status" value="1"/>
</dbReference>
<keyword evidence="2 6" id="KW-0489">Methyltransferase</keyword>
<dbReference type="Pfam" id="PF02602">
    <property type="entry name" value="HEM4"/>
    <property type="match status" value="1"/>
</dbReference>
<proteinExistence type="inferred from homology"/>
<sequence length="501" mass="53756">MKGKAYLVGAGPGDYGLITIKGMELIKKADVIIYDRLINSGYLLSARKGCELIYAGKGPKNHEMTQEEISRLIADKALEGKLVVRLKGGDPYVFGRGGEEALQLRESGVEFEVVPGITSAVAGLAYAGIPITHRGVADSFHVITGHLAAGERRDWRALAELKGTLVFLMGMENLGHIAKELIQNGKSPDTPAAVINWATTGRQKVAVSTLSGIEAEARAAGLGSPSLIAVGEVVELRSELAFFEKLPLHGKRVIVTRSRGQASALSGRLREMGAETVEIPAIEIVNEPFGEALEKAIKDLRGYTHIVFTSVNGVDIFFESLSAAGLDSRSLSGMTVAAIGPATEAALKDRGIRADIVPAEYTGENVAASLLPTIRRDSRVLLPRAKGARRELVELLSRECRVDEVVTYEAAMPKQEKDSAQAIAELEKADIVTFTSSSTVRNFIGLIGEEGIPILKEKLIVSIGPITSMELEKYGLKPSLQAAEYTIDGLLDVMKKNAEVE</sequence>
<evidence type="ECO:0000259" key="7">
    <source>
        <dbReference type="Pfam" id="PF00590"/>
    </source>
</evidence>
<evidence type="ECO:0000259" key="8">
    <source>
        <dbReference type="Pfam" id="PF02602"/>
    </source>
</evidence>
<organism evidence="9 10">
    <name type="scientific">Peptoclostridium acidaminophilum DSM 3953</name>
    <dbReference type="NCBI Taxonomy" id="1286171"/>
    <lineage>
        <taxon>Bacteria</taxon>
        <taxon>Bacillati</taxon>
        <taxon>Bacillota</taxon>
        <taxon>Clostridia</taxon>
        <taxon>Peptostreptococcales</taxon>
        <taxon>Peptoclostridiaceae</taxon>
        <taxon>Peptoclostridium</taxon>
    </lineage>
</organism>
<dbReference type="Gene3D" id="3.40.50.10090">
    <property type="match status" value="2"/>
</dbReference>
<keyword evidence="10" id="KW-1185">Reference proteome</keyword>
<dbReference type="InterPro" id="IPR035996">
    <property type="entry name" value="4pyrrol_Methylase_sf"/>
</dbReference>
<dbReference type="RefSeq" id="WP_025436531.1">
    <property type="nucleotide sequence ID" value="NZ_CP007453.1"/>
</dbReference>
<dbReference type="GO" id="GO:0019354">
    <property type="term" value="P:siroheme biosynthetic process"/>
    <property type="evidence" value="ECO:0007669"/>
    <property type="project" value="InterPro"/>
</dbReference>
<dbReference type="CDD" id="cd06578">
    <property type="entry name" value="HemD"/>
    <property type="match status" value="1"/>
</dbReference>
<dbReference type="eggNOG" id="COG1587">
    <property type="taxonomic scope" value="Bacteria"/>
</dbReference>
<dbReference type="InterPro" id="IPR006366">
    <property type="entry name" value="CobA/CysG_C"/>
</dbReference>
<keyword evidence="9" id="KW-0614">Plasmid</keyword>
<comment type="similarity">
    <text evidence="6">Belongs to the precorrin methyltransferase family.</text>
</comment>
<dbReference type="EC" id="2.1.1.107" evidence="1"/>
<dbReference type="EMBL" id="CP007453">
    <property type="protein sequence ID" value="AHM57617.1"/>
    <property type="molecule type" value="Genomic_DNA"/>
</dbReference>
<evidence type="ECO:0000256" key="6">
    <source>
        <dbReference type="RuleBase" id="RU003960"/>
    </source>
</evidence>
<dbReference type="NCBIfam" id="TIGR01469">
    <property type="entry name" value="cobA_cysG_Cterm"/>
    <property type="match status" value="1"/>
</dbReference>
<dbReference type="Pfam" id="PF00590">
    <property type="entry name" value="TP_methylase"/>
    <property type="match status" value="1"/>
</dbReference>
<keyword evidence="3 6" id="KW-0808">Transferase</keyword>
<dbReference type="NCBIfam" id="NF004790">
    <property type="entry name" value="PRK06136.1"/>
    <property type="match status" value="1"/>
</dbReference>
<dbReference type="GO" id="GO:0004852">
    <property type="term" value="F:uroporphyrinogen-III synthase activity"/>
    <property type="evidence" value="ECO:0007669"/>
    <property type="project" value="InterPro"/>
</dbReference>
<accession>W8TN58</accession>
<name>W8TN58_PEPAC</name>
<evidence type="ECO:0000313" key="9">
    <source>
        <dbReference type="EMBL" id="AHM57617.1"/>
    </source>
</evidence>
<evidence type="ECO:0000256" key="4">
    <source>
        <dbReference type="ARBA" id="ARBA00022691"/>
    </source>
</evidence>
<dbReference type="PROSITE" id="PS00839">
    <property type="entry name" value="SUMT_1"/>
    <property type="match status" value="1"/>
</dbReference>
<evidence type="ECO:0000256" key="1">
    <source>
        <dbReference type="ARBA" id="ARBA00012162"/>
    </source>
</evidence>
<dbReference type="InterPro" id="IPR014776">
    <property type="entry name" value="4pyrrole_Mease_sub2"/>
</dbReference>
<dbReference type="eggNOG" id="COG0007">
    <property type="taxonomic scope" value="Bacteria"/>
</dbReference>
<dbReference type="InterPro" id="IPR003043">
    <property type="entry name" value="Uropor_MeTrfase_CS"/>
</dbReference>
<dbReference type="KEGG" id="eac:EAL2_808p01110"/>
<dbReference type="PROSITE" id="PS00840">
    <property type="entry name" value="SUMT_2"/>
    <property type="match status" value="1"/>
</dbReference>
<dbReference type="GO" id="GO:0004851">
    <property type="term" value="F:uroporphyrin-III C-methyltransferase activity"/>
    <property type="evidence" value="ECO:0007669"/>
    <property type="project" value="UniProtKB-EC"/>
</dbReference>
<dbReference type="Proteomes" id="UP000019591">
    <property type="component" value="Plasmid EAL2_808p"/>
</dbReference>
<keyword evidence="9" id="KW-0456">Lyase</keyword>
<geneLocation type="plasmid" evidence="9 10">
    <name>EAL2_808p</name>
</geneLocation>
<dbReference type="PANTHER" id="PTHR45790:SF3">
    <property type="entry name" value="S-ADENOSYL-L-METHIONINE-DEPENDENT UROPORPHYRINOGEN III METHYLTRANSFERASE, CHLOROPLASTIC"/>
    <property type="match status" value="1"/>
</dbReference>
<dbReference type="SUPFAM" id="SSF53790">
    <property type="entry name" value="Tetrapyrrole methylase"/>
    <property type="match status" value="1"/>
</dbReference>
<dbReference type="InterPro" id="IPR000878">
    <property type="entry name" value="4pyrrol_Mease"/>
</dbReference>
<evidence type="ECO:0000256" key="3">
    <source>
        <dbReference type="ARBA" id="ARBA00022679"/>
    </source>
</evidence>
<dbReference type="OrthoDB" id="9815856at2"/>
<dbReference type="HOGENOM" id="CLU_011276_6_0_9"/>
<protein>
    <recommendedName>
        <fullName evidence="1">uroporphyrinogen-III C-methyltransferase</fullName>
        <ecNumber evidence="1">2.1.1.107</ecNumber>
    </recommendedName>
</protein>
<dbReference type="FunFam" id="3.30.950.10:FF:000001">
    <property type="entry name" value="Siroheme synthase"/>
    <property type="match status" value="1"/>
</dbReference>
<reference evidence="9 10" key="1">
    <citation type="journal article" date="2014" name="Genome Announc.">
        <title>Complete Genome Sequence of Amino Acid-Utilizing Eubacterium acidaminophilum al-2 (DSM 3953).</title>
        <authorList>
            <person name="Poehlein A."/>
            <person name="Andreesen J.R."/>
            <person name="Daniel R."/>
        </authorList>
    </citation>
    <scope>NUCLEOTIDE SEQUENCE [LARGE SCALE GENOMIC DNA]</scope>
    <source>
        <strain evidence="9 10">DSM 3953</strain>
        <plasmid evidence="10">Plasmid EAL2_808p</plasmid>
    </source>
</reference>
<dbReference type="InterPro" id="IPR014777">
    <property type="entry name" value="4pyrrole_Mease_sub1"/>
</dbReference>
<dbReference type="Gene3D" id="3.40.1010.10">
    <property type="entry name" value="Cobalt-precorrin-4 Transmethylase, Domain 1"/>
    <property type="match status" value="1"/>
</dbReference>
<keyword evidence="4" id="KW-0949">S-adenosyl-L-methionine</keyword>
<feature type="domain" description="Tetrapyrrole biosynthesis uroporphyrinogen III synthase" evidence="8">
    <location>
        <begin position="264"/>
        <end position="491"/>
    </location>
</feature>